<evidence type="ECO:0000256" key="1">
    <source>
        <dbReference type="ARBA" id="ARBA00023157"/>
    </source>
</evidence>
<evidence type="ECO:0000313" key="5">
    <source>
        <dbReference type="EMBL" id="VDO09493.1"/>
    </source>
</evidence>
<evidence type="ECO:0000256" key="2">
    <source>
        <dbReference type="PROSITE-ProRule" id="PRU00059"/>
    </source>
</evidence>
<reference evidence="7" key="1">
    <citation type="submission" date="2017-02" db="UniProtKB">
        <authorList>
            <consortium name="WormBaseParasite"/>
        </authorList>
    </citation>
    <scope>IDENTIFICATION</scope>
</reference>
<reference evidence="5 6" key="2">
    <citation type="submission" date="2018-11" db="EMBL/GenBank/DDBJ databases">
        <authorList>
            <consortium name="Pathogen Informatics"/>
        </authorList>
    </citation>
    <scope>NUCLEOTIDE SEQUENCE [LARGE SCALE GENOMIC DNA]</scope>
</reference>
<keyword evidence="6" id="KW-1185">Reference proteome</keyword>
<protein>
    <submittedName>
        <fullName evidence="7">CUB domain-containing protein</fullName>
    </submittedName>
</protein>
<name>A0A0R3TTN4_RODNA</name>
<dbReference type="PROSITE" id="PS01180">
    <property type="entry name" value="CUB"/>
    <property type="match status" value="1"/>
</dbReference>
<accession>A0A0R3TTN4</accession>
<dbReference type="SUPFAM" id="SSF49854">
    <property type="entry name" value="Spermadhesin, CUB domain"/>
    <property type="match status" value="1"/>
</dbReference>
<organism evidence="7">
    <name type="scientific">Rodentolepis nana</name>
    <name type="common">Dwarf tapeworm</name>
    <name type="synonym">Hymenolepis nana</name>
    <dbReference type="NCBI Taxonomy" id="102285"/>
    <lineage>
        <taxon>Eukaryota</taxon>
        <taxon>Metazoa</taxon>
        <taxon>Spiralia</taxon>
        <taxon>Lophotrochozoa</taxon>
        <taxon>Platyhelminthes</taxon>
        <taxon>Cestoda</taxon>
        <taxon>Eucestoda</taxon>
        <taxon>Cyclophyllidea</taxon>
        <taxon>Hymenolepididae</taxon>
        <taxon>Rodentolepis</taxon>
    </lineage>
</organism>
<sequence>MIDSETSGTFHSPGWPNSYSSDSRCLFRFMAPPGRKILIEFAYFYVEGLYP</sequence>
<feature type="domain" description="CUB" evidence="4">
    <location>
        <begin position="1"/>
        <end position="51"/>
    </location>
</feature>
<proteinExistence type="predicted"/>
<evidence type="ECO:0000313" key="7">
    <source>
        <dbReference type="WBParaSite" id="HNAJ_0001108701-mRNA-1"/>
    </source>
</evidence>
<evidence type="ECO:0000259" key="4">
    <source>
        <dbReference type="PROSITE" id="PS01180"/>
    </source>
</evidence>
<dbReference type="InterPro" id="IPR000859">
    <property type="entry name" value="CUB_dom"/>
</dbReference>
<comment type="caution">
    <text evidence="2">Lacks conserved residue(s) required for the propagation of feature annotation.</text>
</comment>
<dbReference type="AlphaFoldDB" id="A0A0R3TTN4"/>
<evidence type="ECO:0000256" key="3">
    <source>
        <dbReference type="SAM" id="MobiDB-lite"/>
    </source>
</evidence>
<dbReference type="EMBL" id="UZAE01013364">
    <property type="protein sequence ID" value="VDO09493.1"/>
    <property type="molecule type" value="Genomic_DNA"/>
</dbReference>
<dbReference type="OrthoDB" id="6022136at2759"/>
<gene>
    <name evidence="5" type="ORF">HNAJ_LOCUS11077</name>
</gene>
<dbReference type="CDD" id="cd00041">
    <property type="entry name" value="CUB"/>
    <property type="match status" value="1"/>
</dbReference>
<dbReference type="Gene3D" id="2.60.120.290">
    <property type="entry name" value="Spermadhesin, CUB domain"/>
    <property type="match status" value="1"/>
</dbReference>
<keyword evidence="1" id="KW-1015">Disulfide bond</keyword>
<evidence type="ECO:0000313" key="6">
    <source>
        <dbReference type="Proteomes" id="UP000278807"/>
    </source>
</evidence>
<dbReference type="Pfam" id="PF00431">
    <property type="entry name" value="CUB"/>
    <property type="match status" value="1"/>
</dbReference>
<dbReference type="WBParaSite" id="HNAJ_0001108701-mRNA-1">
    <property type="protein sequence ID" value="HNAJ_0001108701-mRNA-1"/>
    <property type="gene ID" value="HNAJ_0001108701"/>
</dbReference>
<feature type="region of interest" description="Disordered" evidence="3">
    <location>
        <begin position="1"/>
        <end position="21"/>
    </location>
</feature>
<dbReference type="Proteomes" id="UP000278807">
    <property type="component" value="Unassembled WGS sequence"/>
</dbReference>
<dbReference type="InterPro" id="IPR035914">
    <property type="entry name" value="Sperma_CUB_dom_sf"/>
</dbReference>